<evidence type="ECO:0000259" key="2">
    <source>
        <dbReference type="Pfam" id="PF21109"/>
    </source>
</evidence>
<dbReference type="Proteomes" id="UP000261640">
    <property type="component" value="Unplaced"/>
</dbReference>
<dbReference type="AlphaFoldDB" id="A0A3Q3MBT5"/>
<evidence type="ECO:0000313" key="3">
    <source>
        <dbReference type="Ensembl" id="ENSMAMP00000024858.2"/>
    </source>
</evidence>
<dbReference type="STRING" id="205130.ENSMAMP00000024858"/>
<keyword evidence="4" id="KW-1185">Reference proteome</keyword>
<evidence type="ECO:0000259" key="1">
    <source>
        <dbReference type="Pfam" id="PF18078"/>
    </source>
</evidence>
<proteinExistence type="predicted"/>
<dbReference type="InParanoid" id="A0A3Q3MBT5"/>
<dbReference type="InterPro" id="IPR040581">
    <property type="entry name" value="Thioredoxin_11"/>
</dbReference>
<dbReference type="GeneTree" id="ENSGT00390000014380"/>
<evidence type="ECO:0000313" key="4">
    <source>
        <dbReference type="Proteomes" id="UP000261640"/>
    </source>
</evidence>
<reference evidence="3" key="1">
    <citation type="submission" date="2025-08" db="UniProtKB">
        <authorList>
            <consortium name="Ensembl"/>
        </authorList>
    </citation>
    <scope>IDENTIFICATION</scope>
</reference>
<reference evidence="3" key="2">
    <citation type="submission" date="2025-09" db="UniProtKB">
        <authorList>
            <consortium name="Ensembl"/>
        </authorList>
    </citation>
    <scope>IDENTIFICATION</scope>
</reference>
<feature type="domain" description="Stonustoxin-like helical" evidence="2">
    <location>
        <begin position="265"/>
        <end position="350"/>
    </location>
</feature>
<dbReference type="PANTHER" id="PTHR31594:SF16">
    <property type="entry name" value="SI:CH211-281L24.3"/>
    <property type="match status" value="1"/>
</dbReference>
<dbReference type="InterPro" id="IPR048997">
    <property type="entry name" value="Stonustoxin-like_helical"/>
</dbReference>
<dbReference type="Pfam" id="PF18078">
    <property type="entry name" value="Thioredoxin_11"/>
    <property type="match status" value="1"/>
</dbReference>
<dbReference type="Ensembl" id="ENSMAMT00000025498.2">
    <property type="protein sequence ID" value="ENSMAMP00000024858.2"/>
    <property type="gene ID" value="ENSMAMG00000016697.2"/>
</dbReference>
<sequence>KRGHTSTLITWLKYETVTITRVSLWDDKTIQKNTVEQNHHGSEFKVSASDSMEEKSFLLDVDASLKLSFFAGLIEVGGSAKYLNDKKKFHNQSRVTSQYNATTSFKELSMVPHVERNTNPINNIKGVATHVVTGILYGANAFFVFDSEKLDNSSIQDVQGSMEAVIKKIPSFSIEGKASVKLTDEEKALTDTFSCKFYGDFILDSNPTTFVEAVKTYQQLPQLLGQSRECTVPLKVWMLPLKNLDPNAAKVMSGISVGLVRKAQDVLEDVKELEIRCNDCLEDTVVNSFPQTQKKVKRFQNLCKYYTAIVQEKIAKKLPKIRAGDEDEKSSPFSQENLSRWMDSVEREINIISSCVKMMEGVKIVPNQSELDKKILDPSVEEVFCFVFTSLETADPFLQELDDYMDQLKVPSPKGVKTTNHDQWYFSDEVTTKIREKAKVFNELVKAQKSNKRMCFLVAAIANDQHKGGSIYHYRNSSLVTDDYSKPDDPDVASLFV</sequence>
<accession>A0A3Q3MBT5</accession>
<protein>
    <submittedName>
        <fullName evidence="3">Uncharacterized protein</fullName>
    </submittedName>
</protein>
<feature type="domain" description="SNTX thioredoxin-like" evidence="1">
    <location>
        <begin position="361"/>
        <end position="485"/>
    </location>
</feature>
<dbReference type="InterPro" id="IPR052090">
    <property type="entry name" value="Cytolytic_pore-forming_toxin"/>
</dbReference>
<dbReference type="Pfam" id="PF21109">
    <property type="entry name" value="Stonustoxin_helical"/>
    <property type="match status" value="1"/>
</dbReference>
<dbReference type="PANTHER" id="PTHR31594">
    <property type="entry name" value="AIG1-TYPE G DOMAIN-CONTAINING PROTEIN"/>
    <property type="match status" value="1"/>
</dbReference>
<name>A0A3Q3MBT5_9TELE</name>
<organism evidence="3 4">
    <name type="scientific">Mastacembelus armatus</name>
    <name type="common">zig-zag eel</name>
    <dbReference type="NCBI Taxonomy" id="205130"/>
    <lineage>
        <taxon>Eukaryota</taxon>
        <taxon>Metazoa</taxon>
        <taxon>Chordata</taxon>
        <taxon>Craniata</taxon>
        <taxon>Vertebrata</taxon>
        <taxon>Euteleostomi</taxon>
        <taxon>Actinopterygii</taxon>
        <taxon>Neopterygii</taxon>
        <taxon>Teleostei</taxon>
        <taxon>Neoteleostei</taxon>
        <taxon>Acanthomorphata</taxon>
        <taxon>Anabantaria</taxon>
        <taxon>Synbranchiformes</taxon>
        <taxon>Mastacembelidae</taxon>
        <taxon>Mastacembelus</taxon>
    </lineage>
</organism>